<sequence length="153" mass="17026">MTSKLLSEKRMGGLIAAMFGLLSLNEAKMLYPYSKNILTGDHVFPVFIGALLLLFGLCLGFEQSNEEYKADLPSGKTRFTLMSCIASLFVYCFFITIIGYAASTFIISVCLLKVIGQYRWNVSLLLGVMLTSVIYFLFIVLLKTPLPSGFFTN</sequence>
<evidence type="ECO:0000313" key="4">
    <source>
        <dbReference type="Proteomes" id="UP001357223"/>
    </source>
</evidence>
<evidence type="ECO:0000259" key="2">
    <source>
        <dbReference type="Pfam" id="PF07331"/>
    </source>
</evidence>
<dbReference type="RefSeq" id="WP_338452956.1">
    <property type="nucleotide sequence ID" value="NZ_CP137640.1"/>
</dbReference>
<protein>
    <submittedName>
        <fullName evidence="3">Tripartite tricarboxylate transporter TctB family protein</fullName>
    </submittedName>
</protein>
<evidence type="ECO:0000256" key="1">
    <source>
        <dbReference type="SAM" id="Phobius"/>
    </source>
</evidence>
<dbReference type="Pfam" id="PF07331">
    <property type="entry name" value="TctB"/>
    <property type="match status" value="1"/>
</dbReference>
<feature type="transmembrane region" description="Helical" evidence="1">
    <location>
        <begin position="122"/>
        <end position="142"/>
    </location>
</feature>
<keyword evidence="1" id="KW-0812">Transmembrane</keyword>
<feature type="domain" description="DUF1468" evidence="2">
    <location>
        <begin position="13"/>
        <end position="147"/>
    </location>
</feature>
<proteinExistence type="predicted"/>
<feature type="transmembrane region" description="Helical" evidence="1">
    <location>
        <begin position="81"/>
        <end position="102"/>
    </location>
</feature>
<evidence type="ECO:0000313" key="3">
    <source>
        <dbReference type="EMBL" id="WVX84084.1"/>
    </source>
</evidence>
<gene>
    <name evidence="3" type="ORF">R4Z09_14455</name>
</gene>
<accession>A0ABZ2CJV0</accession>
<keyword evidence="1" id="KW-0472">Membrane</keyword>
<name>A0ABZ2CJV0_9BACI</name>
<organism evidence="3 4">
    <name type="scientific">Niallia oryzisoli</name>
    <dbReference type="NCBI Taxonomy" id="1737571"/>
    <lineage>
        <taxon>Bacteria</taxon>
        <taxon>Bacillati</taxon>
        <taxon>Bacillota</taxon>
        <taxon>Bacilli</taxon>
        <taxon>Bacillales</taxon>
        <taxon>Bacillaceae</taxon>
        <taxon>Niallia</taxon>
    </lineage>
</organism>
<keyword evidence="4" id="KW-1185">Reference proteome</keyword>
<feature type="transmembrane region" description="Helical" evidence="1">
    <location>
        <begin position="43"/>
        <end position="61"/>
    </location>
</feature>
<dbReference type="InterPro" id="IPR009936">
    <property type="entry name" value="DUF1468"/>
</dbReference>
<keyword evidence="1" id="KW-1133">Transmembrane helix</keyword>
<dbReference type="EMBL" id="CP137640">
    <property type="protein sequence ID" value="WVX84084.1"/>
    <property type="molecule type" value="Genomic_DNA"/>
</dbReference>
<reference evidence="3 4" key="1">
    <citation type="submission" date="2023-10" db="EMBL/GenBank/DDBJ databases">
        <title>Niallia locisalis sp.nov. isolated from a salt pond sample.</title>
        <authorList>
            <person name="Li X.-J."/>
            <person name="Dong L."/>
        </authorList>
    </citation>
    <scope>NUCLEOTIDE SEQUENCE [LARGE SCALE GENOMIC DNA]</scope>
    <source>
        <strain evidence="3 4">DSM 29761</strain>
    </source>
</reference>
<dbReference type="Proteomes" id="UP001357223">
    <property type="component" value="Chromosome"/>
</dbReference>